<dbReference type="AlphaFoldDB" id="A0A0S2K0M5"/>
<proteinExistence type="predicted"/>
<reference evidence="1 2" key="1">
    <citation type="submission" date="2015-11" db="EMBL/GenBank/DDBJ databases">
        <authorList>
            <person name="Zhang Y."/>
            <person name="Guo Z."/>
        </authorList>
    </citation>
    <scope>NUCLEOTIDE SEQUENCE [LARGE SCALE GENOMIC DNA]</scope>
    <source>
        <strain evidence="1 2">KCTC 12086</strain>
    </source>
</reference>
<protein>
    <submittedName>
        <fullName evidence="1">Uncharacterized protein</fullName>
    </submittedName>
</protein>
<sequence>MIYYWILLTHSPFDLKRQEQEQAFLKKIWGLELVWSLALRVAE</sequence>
<dbReference type="KEGG" id="pphe:PP2015_1309"/>
<accession>A0A0S2K0M5</accession>
<evidence type="ECO:0000313" key="1">
    <source>
        <dbReference type="EMBL" id="ALO41821.1"/>
    </source>
</evidence>
<gene>
    <name evidence="1" type="ORF">PP2015_1309</name>
</gene>
<dbReference type="EMBL" id="CP013187">
    <property type="protein sequence ID" value="ALO41821.1"/>
    <property type="molecule type" value="Genomic_DNA"/>
</dbReference>
<name>A0A0S2K0M5_9GAMM</name>
<dbReference type="STRING" id="161398.PP2015_1309"/>
<evidence type="ECO:0000313" key="2">
    <source>
        <dbReference type="Proteomes" id="UP000061457"/>
    </source>
</evidence>
<keyword evidence="2" id="KW-1185">Reference proteome</keyword>
<dbReference type="Proteomes" id="UP000061457">
    <property type="component" value="Chromosome I"/>
</dbReference>
<organism evidence="1 2">
    <name type="scientific">Pseudoalteromonas phenolica</name>
    <dbReference type="NCBI Taxonomy" id="161398"/>
    <lineage>
        <taxon>Bacteria</taxon>
        <taxon>Pseudomonadati</taxon>
        <taxon>Pseudomonadota</taxon>
        <taxon>Gammaproteobacteria</taxon>
        <taxon>Alteromonadales</taxon>
        <taxon>Pseudoalteromonadaceae</taxon>
        <taxon>Pseudoalteromonas</taxon>
    </lineage>
</organism>